<dbReference type="InterPro" id="IPR011856">
    <property type="entry name" value="tRNA_endonuc-like_dom_sf"/>
</dbReference>
<dbReference type="GO" id="GO:0003676">
    <property type="term" value="F:nucleic acid binding"/>
    <property type="evidence" value="ECO:0007669"/>
    <property type="project" value="InterPro"/>
</dbReference>
<sequence>MSEKLKIKFAGRFIDLLGQQMYGGPVPAVAELVANAWDADSKKVEIKVPENLTDDSVIVVKDNGRGMTFEELNKFYLNVGYERRKKRGEKTEGGRPVMGRKGIGKLAGFGIAEDIVLRSVKDGKLVEFTLNYAELRNKKELDGFEFIPNKIEKTSEKSGVTVIYQNLKLERSINRERFKKSMARRFALNTEQMQILVNGDALKKDDFEFEHRIPSKGWQKEEIEEFGEVEYWFGFTKNTIDEPELRGISVFARDRVAQFTPFFFNLSGGITGQVGLEYLTGQVKANQLDEKDDYIATDRQTVNWQFNKPQILEKWGKGKIKELCKNWKKRRDQAKRDRFKHEYSEFNERIQRLSTQEKEDITSALDKIALIERINEEDFKTIAGSMIQGVERESVRKVIKRINETEEGALPELIQAIKEWDIISAVSTAEVIFGKIEIIEQFKKHIDNRIPEKSPQGKLDMQDFIKDYPWLLGQKYEHLTPADFHHEKGVDKWIEEVLKDTNKEFSSGTKRENRRFDLLCMTNDWQIVILELMRPGLSIDYDHVMRLNRYVTRVKTAIETKGTASEFSGMNVKGILIADKRNNDPSLNETINNLNTTLKTVTWDSLFETVQGRYKTYLDILKMKAPEDPRIKGLVDLN</sequence>
<dbReference type="AlphaFoldDB" id="A0A6M1SZ74"/>
<keyword evidence="2" id="KW-1185">Reference proteome</keyword>
<evidence type="ECO:0008006" key="3">
    <source>
        <dbReference type="Google" id="ProtNLM"/>
    </source>
</evidence>
<name>A0A6M1SZ74_9BACT</name>
<proteinExistence type="predicted"/>
<dbReference type="Proteomes" id="UP000479132">
    <property type="component" value="Unassembled WGS sequence"/>
</dbReference>
<evidence type="ECO:0000313" key="1">
    <source>
        <dbReference type="EMBL" id="NGP89188.1"/>
    </source>
</evidence>
<protein>
    <recommendedName>
        <fullName evidence="3">ATP-binding protein</fullName>
    </recommendedName>
</protein>
<comment type="caution">
    <text evidence="1">The sequence shown here is derived from an EMBL/GenBank/DDBJ whole genome shotgun (WGS) entry which is preliminary data.</text>
</comment>
<dbReference type="Gene3D" id="3.30.565.10">
    <property type="entry name" value="Histidine kinase-like ATPase, C-terminal domain"/>
    <property type="match status" value="1"/>
</dbReference>
<dbReference type="EMBL" id="JAALLS010000017">
    <property type="protein sequence ID" value="NGP89188.1"/>
    <property type="molecule type" value="Genomic_DNA"/>
</dbReference>
<reference evidence="1 2" key="1">
    <citation type="submission" date="2020-02" db="EMBL/GenBank/DDBJ databases">
        <title>Aliifodinibius halophilus 2W32, complete genome.</title>
        <authorList>
            <person name="Li Y."/>
            <person name="Wu S."/>
        </authorList>
    </citation>
    <scope>NUCLEOTIDE SEQUENCE [LARGE SCALE GENOMIC DNA]</scope>
    <source>
        <strain evidence="1 2">2W32</strain>
    </source>
</reference>
<dbReference type="Pfam" id="PF13589">
    <property type="entry name" value="HATPase_c_3"/>
    <property type="match status" value="1"/>
</dbReference>
<organism evidence="1 2">
    <name type="scientific">Fodinibius halophilus</name>
    <dbReference type="NCBI Taxonomy" id="1736908"/>
    <lineage>
        <taxon>Bacteria</taxon>
        <taxon>Pseudomonadati</taxon>
        <taxon>Balneolota</taxon>
        <taxon>Balneolia</taxon>
        <taxon>Balneolales</taxon>
        <taxon>Balneolaceae</taxon>
        <taxon>Fodinibius</taxon>
    </lineage>
</organism>
<dbReference type="InterPro" id="IPR036890">
    <property type="entry name" value="HATPase_C_sf"/>
</dbReference>
<evidence type="ECO:0000313" key="2">
    <source>
        <dbReference type="Proteomes" id="UP000479132"/>
    </source>
</evidence>
<dbReference type="RefSeq" id="WP_165269671.1">
    <property type="nucleotide sequence ID" value="NZ_JAALLS010000017.1"/>
</dbReference>
<dbReference type="Gene3D" id="3.40.1350.10">
    <property type="match status" value="1"/>
</dbReference>
<dbReference type="SUPFAM" id="SSF55874">
    <property type="entry name" value="ATPase domain of HSP90 chaperone/DNA topoisomerase II/histidine kinase"/>
    <property type="match status" value="1"/>
</dbReference>
<accession>A0A6M1SZ74</accession>
<gene>
    <name evidence="1" type="ORF">G3569_12580</name>
</gene>